<evidence type="ECO:0000256" key="13">
    <source>
        <dbReference type="ARBA" id="ARBA00093457"/>
    </source>
</evidence>
<dbReference type="Pfam" id="PF05208">
    <property type="entry name" value="ALG3"/>
    <property type="match status" value="1"/>
</dbReference>
<name>A0A8H7PFP1_MORIS</name>
<comment type="function">
    <text evidence="11 14">Dol-P-Man:Man(5)GlcNAc(2)-PP-Dol alpha-1,3-mannosyltransferase that operates in the biosynthetic pathway of dolichol-linked oligosaccharides, the glycan precursors employed in protein asparagine (N)-glycosylation. The assembly of dolichol-linked oligosaccharides begins on the cytosolic side of the endoplasmic reticulum membrane and finishes in its lumen. The sequential addition of sugars to dolichol pyrophosphate produces dolichol-linked oligosaccharides containing fourteen sugars, including two GlcNAcs, nine mannoses and three glucoses. Once assembled, the oligosaccharide is transferred from the lipid to nascent proteins by oligosaccharyltransferases. In the lumen of the endoplasmic reticulum, adds the first dolichyl beta-D-mannosyl phosphate derived mannose in an alpha-1,3 linkage to Man(5)GlcNAc(2)-PP-dolichol to produce Man(6)GlcNAc(2)-PP-dolichol.</text>
</comment>
<feature type="region of interest" description="Disordered" evidence="15">
    <location>
        <begin position="1"/>
        <end position="24"/>
    </location>
</feature>
<evidence type="ECO:0000256" key="2">
    <source>
        <dbReference type="ARBA" id="ARBA00004922"/>
    </source>
</evidence>
<dbReference type="GO" id="GO:0005789">
    <property type="term" value="C:endoplasmic reticulum membrane"/>
    <property type="evidence" value="ECO:0007669"/>
    <property type="project" value="UniProtKB-SubCell"/>
</dbReference>
<evidence type="ECO:0000313" key="16">
    <source>
        <dbReference type="EMBL" id="KAG2173099.1"/>
    </source>
</evidence>
<feature type="transmembrane region" description="Helical" evidence="14">
    <location>
        <begin position="103"/>
        <end position="119"/>
    </location>
</feature>
<feature type="transmembrane region" description="Helical" evidence="14">
    <location>
        <begin position="200"/>
        <end position="226"/>
    </location>
</feature>
<evidence type="ECO:0000256" key="9">
    <source>
        <dbReference type="ARBA" id="ARBA00022989"/>
    </source>
</evidence>
<dbReference type="GO" id="GO:0052925">
    <property type="term" value="F:dol-P-Man:Man(5)GlcNAc(2)-PP-Dol alpha-1,3-mannosyltransferase activity"/>
    <property type="evidence" value="ECO:0007669"/>
    <property type="project" value="UniProtKB-EC"/>
</dbReference>
<protein>
    <recommendedName>
        <fullName evidence="4 14">Dol-P-Man:Man(5)GlcNAc(2)-PP-Dol alpha-1,3-mannosyltransferase</fullName>
        <ecNumber evidence="3 14">2.4.1.258</ecNumber>
    </recommendedName>
    <alternativeName>
        <fullName evidence="14">Dol-P-Man-dependent alpha(1-3)-mannosyltransferase</fullName>
    </alternativeName>
</protein>
<evidence type="ECO:0000256" key="5">
    <source>
        <dbReference type="ARBA" id="ARBA00022676"/>
    </source>
</evidence>
<evidence type="ECO:0000313" key="17">
    <source>
        <dbReference type="Proteomes" id="UP000654370"/>
    </source>
</evidence>
<evidence type="ECO:0000256" key="1">
    <source>
        <dbReference type="ARBA" id="ARBA00004477"/>
    </source>
</evidence>
<dbReference type="EMBL" id="JAEPQZ010000015">
    <property type="protein sequence ID" value="KAG2173099.1"/>
    <property type="molecule type" value="Genomic_DNA"/>
</dbReference>
<keyword evidence="5 14" id="KW-0328">Glycosyltransferase</keyword>
<feature type="transmembrane region" description="Helical" evidence="14">
    <location>
        <begin position="46"/>
        <end position="66"/>
    </location>
</feature>
<keyword evidence="6 14" id="KW-0808">Transferase</keyword>
<keyword evidence="9 14" id="KW-1133">Transmembrane helix</keyword>
<comment type="pathway">
    <text evidence="2 14">Protein modification; protein glycosylation.</text>
</comment>
<evidence type="ECO:0000256" key="14">
    <source>
        <dbReference type="RuleBase" id="RU364047"/>
    </source>
</evidence>
<organism evidence="16 17">
    <name type="scientific">Mortierella isabellina</name>
    <name type="common">Filamentous fungus</name>
    <name type="synonym">Umbelopsis isabellina</name>
    <dbReference type="NCBI Taxonomy" id="91625"/>
    <lineage>
        <taxon>Eukaryota</taxon>
        <taxon>Fungi</taxon>
        <taxon>Fungi incertae sedis</taxon>
        <taxon>Mucoromycota</taxon>
        <taxon>Mucoromycotina</taxon>
        <taxon>Umbelopsidomycetes</taxon>
        <taxon>Umbelopsidales</taxon>
        <taxon>Umbelopsidaceae</taxon>
        <taxon>Umbelopsis</taxon>
    </lineage>
</organism>
<feature type="transmembrane region" description="Helical" evidence="14">
    <location>
        <begin position="233"/>
        <end position="254"/>
    </location>
</feature>
<evidence type="ECO:0000256" key="4">
    <source>
        <dbReference type="ARBA" id="ARBA00015561"/>
    </source>
</evidence>
<dbReference type="InterPro" id="IPR007873">
    <property type="entry name" value="Glycosyltransferase_ALG3"/>
</dbReference>
<proteinExistence type="inferred from homology"/>
<keyword evidence="8 14" id="KW-0256">Endoplasmic reticulum</keyword>
<dbReference type="UniPathway" id="UPA00378"/>
<comment type="catalytic activity">
    <reaction evidence="12 14">
        <text>an alpha-D-Man-(1-&gt;2)-alpha-D-Man-(1-&gt;2)-alpha-D-Man-(1-&gt;3)-[alpha-D-Man-(1-&gt;6)]-beta-D-Man-(1-&gt;4)-beta-D-GlcNAc-(1-&gt;4)-alpha-D-GlcNAc-diphospho-di-trans,poly-cis-dolichol + a di-trans,poly-cis-dolichyl beta-D-mannosyl phosphate = an alpha-D-Man-(1-&gt;2)-alpha-D-Man-(1-&gt;2)-alpha-D-Man-(1-&gt;3)-[alpha-D-Man-(1-&gt;3)-alpha-D-Man-(1-&gt;6)]-beta-D-Man-(1-&gt;4)-beta-D-GlcNAc-(1-&gt;4)-alpha-D-GlcNAc-diphospho-di-trans,poly-cis-dolichol + a di-trans,poly-cis-dolichyl phosphate + H(+)</text>
        <dbReference type="Rhea" id="RHEA:29527"/>
        <dbReference type="Rhea" id="RHEA-COMP:19498"/>
        <dbReference type="Rhea" id="RHEA-COMP:19501"/>
        <dbReference type="Rhea" id="RHEA-COMP:19516"/>
        <dbReference type="Rhea" id="RHEA-COMP:19517"/>
        <dbReference type="ChEBI" id="CHEBI:15378"/>
        <dbReference type="ChEBI" id="CHEBI:57683"/>
        <dbReference type="ChEBI" id="CHEBI:58211"/>
        <dbReference type="ChEBI" id="CHEBI:132515"/>
        <dbReference type="ChEBI" id="CHEBI:132516"/>
        <dbReference type="EC" id="2.4.1.258"/>
    </reaction>
    <physiologicalReaction direction="left-to-right" evidence="12 14">
        <dbReference type="Rhea" id="RHEA:29528"/>
    </physiologicalReaction>
</comment>
<comment type="caution">
    <text evidence="16">The sequence shown here is derived from an EMBL/GenBank/DDBJ whole genome shotgun (WGS) entry which is preliminary data.</text>
</comment>
<dbReference type="PANTHER" id="PTHR12646">
    <property type="entry name" value="NOT56 - RELATED"/>
    <property type="match status" value="1"/>
</dbReference>
<evidence type="ECO:0000256" key="12">
    <source>
        <dbReference type="ARBA" id="ARBA00049506"/>
    </source>
</evidence>
<evidence type="ECO:0000256" key="7">
    <source>
        <dbReference type="ARBA" id="ARBA00022692"/>
    </source>
</evidence>
<comment type="subcellular location">
    <subcellularLocation>
        <location evidence="1 14">Endoplasmic reticulum membrane</location>
        <topology evidence="1 14">Multi-pass membrane protein</topology>
    </subcellularLocation>
</comment>
<gene>
    <name evidence="16" type="ORF">INT43_004472</name>
</gene>
<dbReference type="PANTHER" id="PTHR12646:SF0">
    <property type="entry name" value="DOL-P-MAN:MAN(5)GLCNAC(2)-PP-DOL ALPHA-1,3-MANNOSYLTRANSFERASE"/>
    <property type="match status" value="1"/>
</dbReference>
<evidence type="ECO:0000256" key="15">
    <source>
        <dbReference type="SAM" id="MobiDB-lite"/>
    </source>
</evidence>
<evidence type="ECO:0000256" key="3">
    <source>
        <dbReference type="ARBA" id="ARBA00011964"/>
    </source>
</evidence>
<keyword evidence="10 14" id="KW-0472">Membrane</keyword>
<evidence type="ECO:0000256" key="8">
    <source>
        <dbReference type="ARBA" id="ARBA00022824"/>
    </source>
</evidence>
<dbReference type="EC" id="2.4.1.258" evidence="3 14"/>
<feature type="transmembrane region" description="Helical" evidence="14">
    <location>
        <begin position="131"/>
        <end position="151"/>
    </location>
</feature>
<keyword evidence="17" id="KW-1185">Reference proteome</keyword>
<reference evidence="16" key="1">
    <citation type="submission" date="2020-12" db="EMBL/GenBank/DDBJ databases">
        <title>Metabolic potential, ecology and presence of endohyphal bacteria is reflected in genomic diversity of Mucoromycotina.</title>
        <authorList>
            <person name="Muszewska A."/>
            <person name="Okrasinska A."/>
            <person name="Steczkiewicz K."/>
            <person name="Drgas O."/>
            <person name="Orlowska M."/>
            <person name="Perlinska-Lenart U."/>
            <person name="Aleksandrzak-Piekarczyk T."/>
            <person name="Szatraj K."/>
            <person name="Zielenkiewicz U."/>
            <person name="Pilsyk S."/>
            <person name="Malc E."/>
            <person name="Mieczkowski P."/>
            <person name="Kruszewska J.S."/>
            <person name="Biernat P."/>
            <person name="Pawlowska J."/>
        </authorList>
    </citation>
    <scope>NUCLEOTIDE SEQUENCE</scope>
    <source>
        <strain evidence="16">WA0000067209</strain>
    </source>
</reference>
<evidence type="ECO:0000256" key="6">
    <source>
        <dbReference type="ARBA" id="ARBA00022679"/>
    </source>
</evidence>
<comment type="similarity">
    <text evidence="13">Belongs to the glycosyltransferase ALG3 family.</text>
</comment>
<evidence type="ECO:0000256" key="10">
    <source>
        <dbReference type="ARBA" id="ARBA00023136"/>
    </source>
</evidence>
<keyword evidence="7 14" id="KW-0812">Transmembrane</keyword>
<feature type="transmembrane region" description="Helical" evidence="14">
    <location>
        <begin position="172"/>
        <end position="194"/>
    </location>
</feature>
<dbReference type="AlphaFoldDB" id="A0A8H7PFP1"/>
<sequence length="446" mass="51085">MPPSSRSKATKRPTSSKKQPTTPTERVYNIRDVAKIPMRLMLDPDYFWHTAAILLVGEMILNLFIIQKISYTEIDWVAYMQEVGGFLAGERDYAKLKGDTGPLVYPAGFVWVYSGLYYLTDKGTNIQRAQYIFAAIYLATQLVVFAIYRASKRIPPIVLVFLCTSKRLHSIYVLRCFNDPIAMLLLYCAVLAMIHRQFRVASILFSLGVSVKMNILLFFPAFGLLLWKAEGAWYTLANIASMFGLQRMIAWPFLKEHSASYLSRAFDFGRVFEYKWTVNWRMFDEQTFVSKDFAGLLLAGHVFVLLTFLSSKWCRKEEGGVFGVLQRGFKGITTPLSADEIILTLFTSNLIGIIFARSLHYQFYSWYFHTLPYLVWQSKWDGTTYYTTIAKGLLIATIEGCWLAYPSTWNSSAALLACHILILSGVWRSDSSEYTKPKWLVEGHTE</sequence>
<feature type="transmembrane region" description="Helical" evidence="14">
    <location>
        <begin position="384"/>
        <end position="405"/>
    </location>
</feature>
<dbReference type="OrthoDB" id="20028at2759"/>
<feature type="transmembrane region" description="Helical" evidence="14">
    <location>
        <begin position="341"/>
        <end position="364"/>
    </location>
</feature>
<accession>A0A8H7PFP1</accession>
<dbReference type="Proteomes" id="UP000654370">
    <property type="component" value="Unassembled WGS sequence"/>
</dbReference>
<feature type="transmembrane region" description="Helical" evidence="14">
    <location>
        <begin position="293"/>
        <end position="309"/>
    </location>
</feature>
<evidence type="ECO:0000256" key="11">
    <source>
        <dbReference type="ARBA" id="ARBA00044743"/>
    </source>
</evidence>